<accession>A0A645A0Z4</accession>
<reference evidence="2" key="1">
    <citation type="submission" date="2019-08" db="EMBL/GenBank/DDBJ databases">
        <authorList>
            <person name="Kucharzyk K."/>
            <person name="Murdoch R.W."/>
            <person name="Higgins S."/>
            <person name="Loffler F."/>
        </authorList>
    </citation>
    <scope>NUCLEOTIDE SEQUENCE</scope>
</reference>
<keyword evidence="1" id="KW-0175">Coiled coil</keyword>
<evidence type="ECO:0000313" key="2">
    <source>
        <dbReference type="EMBL" id="MPM46865.1"/>
    </source>
</evidence>
<organism evidence="2">
    <name type="scientific">bioreactor metagenome</name>
    <dbReference type="NCBI Taxonomy" id="1076179"/>
    <lineage>
        <taxon>unclassified sequences</taxon>
        <taxon>metagenomes</taxon>
        <taxon>ecological metagenomes</taxon>
    </lineage>
</organism>
<protein>
    <submittedName>
        <fullName evidence="2">Uncharacterized protein</fullName>
    </submittedName>
</protein>
<evidence type="ECO:0000256" key="1">
    <source>
        <dbReference type="SAM" id="Coils"/>
    </source>
</evidence>
<name>A0A645A0Z4_9ZZZZ</name>
<feature type="coiled-coil region" evidence="1">
    <location>
        <begin position="13"/>
        <end position="64"/>
    </location>
</feature>
<gene>
    <name evidence="2" type="ORF">SDC9_93572</name>
</gene>
<sequence length="125" mass="14779">MEVLQQNIETIFKQTDETSVENINAKLETLQKELLKRANAKRDYNDIENEIHRLKELKQNTLVECAGRDGMKQRMCEMEDFLRGQNTRIEEYDEQLVRRLIEKVIIYGGKFEVVFKSGVRVEVDI</sequence>
<dbReference type="AlphaFoldDB" id="A0A645A0Z4"/>
<comment type="caution">
    <text evidence="2">The sequence shown here is derived from an EMBL/GenBank/DDBJ whole genome shotgun (WGS) entry which is preliminary data.</text>
</comment>
<proteinExistence type="predicted"/>
<dbReference type="EMBL" id="VSSQ01011450">
    <property type="protein sequence ID" value="MPM46865.1"/>
    <property type="molecule type" value="Genomic_DNA"/>
</dbReference>